<name>A0ABR6HRJ7_9RHOB</name>
<sequence length="278" mass="29361">MTGAPLEILIPANNEAAQIDACLAALAESTPVPGPVGVTVIANGCHDDTAARTRAATAQMAARGWTLRVIELPVGGKIAALNAGEAGLPDTAIRAYLDADVTVSPPLMALIHAALDRATPLYASGRPRITGRGRVARAYARLWAQLPFMAHGVPGCGLFAVSPAGRKRWGAFPELISDDGFARLNFAPEERVAVPADYDWPVAEGFAALWRVRRRQDAGMAEIARRHPDMMTREGKPPLGVAGAARLALRDPVGFAVYGAVALGVRLAPEPRGWSRGR</sequence>
<dbReference type="PANTHER" id="PTHR43646:SF2">
    <property type="entry name" value="GLYCOSYLTRANSFERASE 2-LIKE DOMAIN-CONTAINING PROTEIN"/>
    <property type="match status" value="1"/>
</dbReference>
<keyword evidence="5" id="KW-0472">Membrane</keyword>
<keyword evidence="2" id="KW-1003">Cell membrane</keyword>
<dbReference type="PANTHER" id="PTHR43646">
    <property type="entry name" value="GLYCOSYLTRANSFERASE"/>
    <property type="match status" value="1"/>
</dbReference>
<protein>
    <recommendedName>
        <fullName evidence="6">Glycosyltransferase 2-like domain-containing protein</fullName>
    </recommendedName>
</protein>
<comment type="subcellular location">
    <subcellularLocation>
        <location evidence="1">Cell membrane</location>
    </subcellularLocation>
</comment>
<organism evidence="7 8">
    <name type="scientific">Limimaricola variabilis</name>
    <dbReference type="NCBI Taxonomy" id="1492771"/>
    <lineage>
        <taxon>Bacteria</taxon>
        <taxon>Pseudomonadati</taxon>
        <taxon>Pseudomonadota</taxon>
        <taxon>Alphaproteobacteria</taxon>
        <taxon>Rhodobacterales</taxon>
        <taxon>Paracoccaceae</taxon>
        <taxon>Limimaricola</taxon>
    </lineage>
</organism>
<evidence type="ECO:0000259" key="6">
    <source>
        <dbReference type="Pfam" id="PF00535"/>
    </source>
</evidence>
<evidence type="ECO:0000256" key="5">
    <source>
        <dbReference type="ARBA" id="ARBA00023136"/>
    </source>
</evidence>
<evidence type="ECO:0000256" key="4">
    <source>
        <dbReference type="ARBA" id="ARBA00022679"/>
    </source>
</evidence>
<keyword evidence="8" id="KW-1185">Reference proteome</keyword>
<gene>
    <name evidence="7" type="ORF">FHS00_002698</name>
</gene>
<keyword evidence="3" id="KW-0328">Glycosyltransferase</keyword>
<feature type="domain" description="Glycosyltransferase 2-like" evidence="6">
    <location>
        <begin position="8"/>
        <end position="134"/>
    </location>
</feature>
<dbReference type="EMBL" id="JACIBX010000011">
    <property type="protein sequence ID" value="MBB3713097.1"/>
    <property type="molecule type" value="Genomic_DNA"/>
</dbReference>
<accession>A0ABR6HRJ7</accession>
<proteinExistence type="predicted"/>
<evidence type="ECO:0000256" key="2">
    <source>
        <dbReference type="ARBA" id="ARBA00022475"/>
    </source>
</evidence>
<dbReference type="Pfam" id="PF00535">
    <property type="entry name" value="Glycos_transf_2"/>
    <property type="match status" value="1"/>
</dbReference>
<dbReference type="InterPro" id="IPR001173">
    <property type="entry name" value="Glyco_trans_2-like"/>
</dbReference>
<dbReference type="RefSeq" id="WP_183474594.1">
    <property type="nucleotide sequence ID" value="NZ_JACIBX010000011.1"/>
</dbReference>
<dbReference type="InterPro" id="IPR029044">
    <property type="entry name" value="Nucleotide-diphossugar_trans"/>
</dbReference>
<dbReference type="SUPFAM" id="SSF53448">
    <property type="entry name" value="Nucleotide-diphospho-sugar transferases"/>
    <property type="match status" value="1"/>
</dbReference>
<keyword evidence="4" id="KW-0808">Transferase</keyword>
<evidence type="ECO:0000256" key="3">
    <source>
        <dbReference type="ARBA" id="ARBA00022676"/>
    </source>
</evidence>
<evidence type="ECO:0000256" key="1">
    <source>
        <dbReference type="ARBA" id="ARBA00004236"/>
    </source>
</evidence>
<dbReference type="Gene3D" id="3.90.550.10">
    <property type="entry name" value="Spore Coat Polysaccharide Biosynthesis Protein SpsA, Chain A"/>
    <property type="match status" value="1"/>
</dbReference>
<dbReference type="Proteomes" id="UP000576152">
    <property type="component" value="Unassembled WGS sequence"/>
</dbReference>
<reference evidence="7 8" key="1">
    <citation type="submission" date="2020-08" db="EMBL/GenBank/DDBJ databases">
        <title>Genomic Encyclopedia of Type Strains, Phase III (KMG-III): the genomes of soil and plant-associated and newly described type strains.</title>
        <authorList>
            <person name="Whitman W."/>
        </authorList>
    </citation>
    <scope>NUCLEOTIDE SEQUENCE [LARGE SCALE GENOMIC DNA]</scope>
    <source>
        <strain evidence="7 8">CECT 8572</strain>
    </source>
</reference>
<evidence type="ECO:0000313" key="8">
    <source>
        <dbReference type="Proteomes" id="UP000576152"/>
    </source>
</evidence>
<comment type="caution">
    <text evidence="7">The sequence shown here is derived from an EMBL/GenBank/DDBJ whole genome shotgun (WGS) entry which is preliminary data.</text>
</comment>
<evidence type="ECO:0000313" key="7">
    <source>
        <dbReference type="EMBL" id="MBB3713097.1"/>
    </source>
</evidence>